<evidence type="ECO:0000259" key="14">
    <source>
        <dbReference type="PROSITE" id="PS51303"/>
    </source>
</evidence>
<feature type="domain" description="LIM zinc-binding" evidence="13">
    <location>
        <begin position="142"/>
        <end position="206"/>
    </location>
</feature>
<evidence type="ECO:0000256" key="7">
    <source>
        <dbReference type="ARBA" id="ARBA00023038"/>
    </source>
</evidence>
<dbReference type="CDD" id="cd09418">
    <property type="entry name" value="LIM2_Prickle"/>
    <property type="match status" value="1"/>
</dbReference>
<evidence type="ECO:0000256" key="1">
    <source>
        <dbReference type="ARBA" id="ARBA00004308"/>
    </source>
</evidence>
<dbReference type="Ensembl" id="ENSNMLT00000040173.1">
    <property type="protein sequence ID" value="ENSNMLP00000036040.1"/>
    <property type="gene ID" value="ENSNMLG00000022399.1"/>
</dbReference>
<keyword evidence="16" id="KW-1185">Reference proteome</keyword>
<dbReference type="CDD" id="cd09415">
    <property type="entry name" value="LIM1_Prickle"/>
    <property type="match status" value="1"/>
</dbReference>
<sequence>MSLSSGASSVSLPGGARQQDFIMEHKVSKLNFGFQRSSTSDDDSGCALEEYAWVPPGLRPEQVQLFFSCLPEDKVPYVNSPGEKFRIKQLLYQLPPHDNEIRYCQSLSEEEKKELQMFSAQRKKEALGRGTVKTLPRNLLNNVCEHCGERINGGEMAVSASRMGPGVFWHPACFACSTCSELLVDLIYFYHEGKIHCGRHHAELLKPRCSACDEIIFADECTEAEGRHWHMKHFSCFECETVLGGQRYIMKDGRPYCCGCFESLYAEYCEACGDHIGVDHAQMTYDGLHWHASESCFSCTQCKTSLLGCPFLPHQGRIFCSKTCSLGEDVHASDSSDSAFQSARSRESRRSVRMGKSSRSADQCRQSLLFSPSANYKFPGYSGNAEDTLTNKLSHMNLTHEHFWRGRGEEAEAPEDQEEWAEHEDYMTQLLLKFGQHGGLQQENDSKPTDFWMTETEAQLGQDCAKAGQASGAGGRLSLASKKYQTDRYWEQSQDGLGDSAYGSHPGPASSRKIQELEQDHRAEEDSQWYNDSLTLESISDEFKKRDPNVRDSMDSLALSNITGASVDGDSKDRGLTYSLQGFPELQTEDCEKNSNMGTLNSSMLHRSANSLKSLASEQEIIVTPKVQEVSLPDSRPKSNIPALRRARSQAKPQQVKFSDDVVDNSQFELPLRQPPMSERTRRRAFHFEGQEPDPQSGHHHHHRRRRSRKSRSDNALNLLPKERALKGFQQDPRGNALGLHRHHGQPNTMSQYGLQGPSMNHFMGLYGDEEDDWCSTCSSSSSDSEEEGFFLGQPIPQPQPRPQRHYYMEDLPCSVAGMSSPSYSQRTKSKKKKGHKGKNCIIS</sequence>
<feature type="domain" description="LIM zinc-binding" evidence="13">
    <location>
        <begin position="207"/>
        <end position="267"/>
    </location>
</feature>
<keyword evidence="7 11" id="KW-0440">LIM domain</keyword>
<keyword evidence="9" id="KW-0449">Lipoprotein</keyword>
<evidence type="ECO:0000256" key="5">
    <source>
        <dbReference type="ARBA" id="ARBA00022737"/>
    </source>
</evidence>
<dbReference type="Pfam" id="PF06297">
    <property type="entry name" value="PET"/>
    <property type="match status" value="1"/>
</dbReference>
<dbReference type="InterPro" id="IPR001781">
    <property type="entry name" value="Znf_LIM"/>
</dbReference>
<dbReference type="Gene3D" id="2.10.110.10">
    <property type="entry name" value="Cysteine Rich Protein"/>
    <property type="match status" value="3"/>
</dbReference>
<keyword evidence="6 11" id="KW-0862">Zinc</keyword>
<feature type="region of interest" description="Disordered" evidence="12">
    <location>
        <begin position="818"/>
        <end position="844"/>
    </location>
</feature>
<dbReference type="PANTHER" id="PTHR24211">
    <property type="entry name" value="LIM DOMAIN-CONTAINING PROTEIN"/>
    <property type="match status" value="1"/>
</dbReference>
<organism evidence="15 16">
    <name type="scientific">Neogobius melanostomus</name>
    <name type="common">round goby</name>
    <dbReference type="NCBI Taxonomy" id="47308"/>
    <lineage>
        <taxon>Eukaryota</taxon>
        <taxon>Metazoa</taxon>
        <taxon>Chordata</taxon>
        <taxon>Craniata</taxon>
        <taxon>Vertebrata</taxon>
        <taxon>Euteleostomi</taxon>
        <taxon>Actinopterygii</taxon>
        <taxon>Neopterygii</taxon>
        <taxon>Teleostei</taxon>
        <taxon>Neoteleostei</taxon>
        <taxon>Acanthomorphata</taxon>
        <taxon>Gobiaria</taxon>
        <taxon>Gobiiformes</taxon>
        <taxon>Gobioidei</taxon>
        <taxon>Gobiidae</taxon>
        <taxon>Benthophilinae</taxon>
        <taxon>Neogobiini</taxon>
        <taxon>Neogobius</taxon>
    </lineage>
</organism>
<evidence type="ECO:0000256" key="11">
    <source>
        <dbReference type="PROSITE-ProRule" id="PRU00125"/>
    </source>
</evidence>
<keyword evidence="3" id="KW-0488">Methylation</keyword>
<protein>
    <submittedName>
        <fullName evidence="15">Prickle planar cell polarity protein 1</fullName>
    </submittedName>
</protein>
<dbReference type="SUPFAM" id="SSF57716">
    <property type="entry name" value="Glucocorticoid receptor-like (DNA-binding domain)"/>
    <property type="match status" value="2"/>
</dbReference>
<evidence type="ECO:0000256" key="2">
    <source>
        <dbReference type="ARBA" id="ARBA00008268"/>
    </source>
</evidence>
<proteinExistence type="inferred from homology"/>
<evidence type="ECO:0000256" key="10">
    <source>
        <dbReference type="ARBA" id="ARBA00023289"/>
    </source>
</evidence>
<dbReference type="GO" id="GO:0008270">
    <property type="term" value="F:zinc ion binding"/>
    <property type="evidence" value="ECO:0007669"/>
    <property type="project" value="InterPro"/>
</dbReference>
<dbReference type="AlphaFoldDB" id="A0A8C6WW70"/>
<feature type="compositionally biased region" description="Basic and acidic residues" evidence="12">
    <location>
        <begin position="513"/>
        <end position="525"/>
    </location>
</feature>
<feature type="region of interest" description="Disordered" evidence="12">
    <location>
        <begin position="632"/>
        <end position="747"/>
    </location>
</feature>
<dbReference type="PANTHER" id="PTHR24211:SF15">
    <property type="entry name" value="PRICKLE-LIKE PROTEIN 1"/>
    <property type="match status" value="1"/>
</dbReference>
<feature type="region of interest" description="Disordered" evidence="12">
    <location>
        <begin position="494"/>
        <end position="527"/>
    </location>
</feature>
<feature type="compositionally biased region" description="Basic residues" evidence="12">
    <location>
        <begin position="698"/>
        <end position="710"/>
    </location>
</feature>
<dbReference type="CDD" id="cd09420">
    <property type="entry name" value="LIM3_Prickle"/>
    <property type="match status" value="1"/>
</dbReference>
<feature type="region of interest" description="Disordered" evidence="12">
    <location>
        <begin position="331"/>
        <end position="364"/>
    </location>
</feature>
<dbReference type="InterPro" id="IPR047120">
    <property type="entry name" value="Pk/Esn/Tes"/>
</dbReference>
<dbReference type="FunFam" id="2.10.110.10:FF:000005">
    <property type="entry name" value="Testin isoform 1"/>
    <property type="match status" value="1"/>
</dbReference>
<dbReference type="SMART" id="SM00132">
    <property type="entry name" value="LIM"/>
    <property type="match status" value="3"/>
</dbReference>
<dbReference type="PROSITE" id="PS00478">
    <property type="entry name" value="LIM_DOMAIN_1"/>
    <property type="match status" value="1"/>
</dbReference>
<dbReference type="PROSITE" id="PS50023">
    <property type="entry name" value="LIM_DOMAIN_2"/>
    <property type="match status" value="2"/>
</dbReference>
<dbReference type="Proteomes" id="UP000694523">
    <property type="component" value="Unplaced"/>
</dbReference>
<reference evidence="15" key="2">
    <citation type="submission" date="2025-09" db="UniProtKB">
        <authorList>
            <consortium name="Ensembl"/>
        </authorList>
    </citation>
    <scope>IDENTIFICATION</scope>
</reference>
<evidence type="ECO:0000313" key="15">
    <source>
        <dbReference type="Ensembl" id="ENSNMLP00000036040.1"/>
    </source>
</evidence>
<feature type="domain" description="PET" evidence="14">
    <location>
        <begin position="32"/>
        <end position="140"/>
    </location>
</feature>
<dbReference type="PROSITE" id="PS51303">
    <property type="entry name" value="PET"/>
    <property type="match status" value="1"/>
</dbReference>
<evidence type="ECO:0000256" key="12">
    <source>
        <dbReference type="SAM" id="MobiDB-lite"/>
    </source>
</evidence>
<keyword evidence="5" id="KW-0677">Repeat</keyword>
<comment type="similarity">
    <text evidence="2">Belongs to the prickle / espinas / testin family.</text>
</comment>
<dbReference type="InterPro" id="IPR033723">
    <property type="entry name" value="PET_prickle"/>
</dbReference>
<comment type="subcellular location">
    <subcellularLocation>
        <location evidence="1">Endomembrane system</location>
    </subcellularLocation>
</comment>
<dbReference type="GO" id="GO:0012505">
    <property type="term" value="C:endomembrane system"/>
    <property type="evidence" value="ECO:0007669"/>
    <property type="project" value="UniProtKB-SubCell"/>
</dbReference>
<evidence type="ECO:0000256" key="8">
    <source>
        <dbReference type="ARBA" id="ARBA00023136"/>
    </source>
</evidence>
<reference evidence="15" key="1">
    <citation type="submission" date="2025-08" db="UniProtKB">
        <authorList>
            <consortium name="Ensembl"/>
        </authorList>
    </citation>
    <scope>IDENTIFICATION</scope>
</reference>
<accession>A0A8C6WW70</accession>
<evidence type="ECO:0000256" key="3">
    <source>
        <dbReference type="ARBA" id="ARBA00022481"/>
    </source>
</evidence>
<keyword evidence="10" id="KW-0636">Prenylation</keyword>
<evidence type="ECO:0000256" key="9">
    <source>
        <dbReference type="ARBA" id="ARBA00023288"/>
    </source>
</evidence>
<dbReference type="InterPro" id="IPR033725">
    <property type="entry name" value="LIM1_prickle"/>
</dbReference>
<feature type="compositionally biased region" description="Basic residues" evidence="12">
    <location>
        <begin position="828"/>
        <end position="844"/>
    </location>
</feature>
<evidence type="ECO:0000256" key="4">
    <source>
        <dbReference type="ARBA" id="ARBA00022723"/>
    </source>
</evidence>
<dbReference type="FunFam" id="2.10.110.10:FF:000035">
    <property type="entry name" value="prickle-like protein 2 isoform X1"/>
    <property type="match status" value="1"/>
</dbReference>
<feature type="compositionally biased region" description="Polar residues" evidence="12">
    <location>
        <begin position="818"/>
        <end position="827"/>
    </location>
</feature>
<keyword evidence="4 11" id="KW-0479">Metal-binding</keyword>
<evidence type="ECO:0000259" key="13">
    <source>
        <dbReference type="PROSITE" id="PS50023"/>
    </source>
</evidence>
<keyword evidence="8" id="KW-0472">Membrane</keyword>
<dbReference type="InterPro" id="IPR033726">
    <property type="entry name" value="LIM2_prickle"/>
</dbReference>
<dbReference type="Pfam" id="PF00412">
    <property type="entry name" value="LIM"/>
    <property type="match status" value="2"/>
</dbReference>
<evidence type="ECO:0000313" key="16">
    <source>
        <dbReference type="Proteomes" id="UP000694523"/>
    </source>
</evidence>
<dbReference type="FunFam" id="2.10.110.10:FF:000022">
    <property type="entry name" value="prickle-like protein 2 isoform X1"/>
    <property type="match status" value="1"/>
</dbReference>
<evidence type="ECO:0000256" key="6">
    <source>
        <dbReference type="ARBA" id="ARBA00022833"/>
    </source>
</evidence>
<dbReference type="CDD" id="cd09827">
    <property type="entry name" value="PET_Prickle"/>
    <property type="match status" value="1"/>
</dbReference>
<dbReference type="InterPro" id="IPR033727">
    <property type="entry name" value="LIM3_prickle"/>
</dbReference>
<dbReference type="InterPro" id="IPR010442">
    <property type="entry name" value="PET_domain"/>
</dbReference>
<name>A0A8C6WW70_9GOBI</name>